<protein>
    <recommendedName>
        <fullName evidence="7">OmpR/PhoB-type domain-containing protein</fullName>
    </recommendedName>
</protein>
<evidence type="ECO:0000256" key="4">
    <source>
        <dbReference type="ARBA" id="ARBA00023163"/>
    </source>
</evidence>
<dbReference type="SUPFAM" id="SSF46894">
    <property type="entry name" value="C-terminal effector domain of the bipartite response regulators"/>
    <property type="match status" value="1"/>
</dbReference>
<dbReference type="GO" id="GO:0000160">
    <property type="term" value="P:phosphorelay signal transduction system"/>
    <property type="evidence" value="ECO:0007669"/>
    <property type="project" value="InterPro"/>
</dbReference>
<keyword evidence="9" id="KW-1185">Reference proteome</keyword>
<evidence type="ECO:0000256" key="1">
    <source>
        <dbReference type="ARBA" id="ARBA00005820"/>
    </source>
</evidence>
<evidence type="ECO:0000256" key="6">
    <source>
        <dbReference type="SAM" id="MobiDB-lite"/>
    </source>
</evidence>
<reference evidence="8" key="2">
    <citation type="submission" date="2020-09" db="EMBL/GenBank/DDBJ databases">
        <authorList>
            <person name="Sun Q."/>
            <person name="Ohkuma M."/>
        </authorList>
    </citation>
    <scope>NUCLEOTIDE SEQUENCE</scope>
    <source>
        <strain evidence="8">JCM 3091</strain>
    </source>
</reference>
<dbReference type="GO" id="GO:0006355">
    <property type="term" value="P:regulation of DNA-templated transcription"/>
    <property type="evidence" value="ECO:0007669"/>
    <property type="project" value="InterPro"/>
</dbReference>
<dbReference type="InterPro" id="IPR051677">
    <property type="entry name" value="AfsR-DnrI-RedD_regulator"/>
</dbReference>
<comment type="similarity">
    <text evidence="1">Belongs to the AfsR/DnrI/RedD regulatory family.</text>
</comment>
<dbReference type="InterPro" id="IPR016032">
    <property type="entry name" value="Sig_transdc_resp-reg_C-effctor"/>
</dbReference>
<gene>
    <name evidence="8" type="ORF">GCM10010124_15310</name>
</gene>
<dbReference type="InterPro" id="IPR041664">
    <property type="entry name" value="AAA_16"/>
</dbReference>
<evidence type="ECO:0000256" key="2">
    <source>
        <dbReference type="ARBA" id="ARBA00023015"/>
    </source>
</evidence>
<dbReference type="SUPFAM" id="SSF48452">
    <property type="entry name" value="TPR-like"/>
    <property type="match status" value="1"/>
</dbReference>
<reference evidence="8" key="1">
    <citation type="journal article" date="2014" name="Int. J. Syst. Evol. Microbiol.">
        <title>Complete genome sequence of Corynebacterium casei LMG S-19264T (=DSM 44701T), isolated from a smear-ripened cheese.</title>
        <authorList>
            <consortium name="US DOE Joint Genome Institute (JGI-PGF)"/>
            <person name="Walter F."/>
            <person name="Albersmeier A."/>
            <person name="Kalinowski J."/>
            <person name="Ruckert C."/>
        </authorList>
    </citation>
    <scope>NUCLEOTIDE SEQUENCE</scope>
    <source>
        <strain evidence="8">JCM 3091</strain>
    </source>
</reference>
<dbReference type="SMART" id="SM01043">
    <property type="entry name" value="BTAD"/>
    <property type="match status" value="1"/>
</dbReference>
<dbReference type="InterPro" id="IPR027417">
    <property type="entry name" value="P-loop_NTPase"/>
</dbReference>
<dbReference type="Gene3D" id="1.25.40.10">
    <property type="entry name" value="Tetratricopeptide repeat domain"/>
    <property type="match status" value="1"/>
</dbReference>
<dbReference type="AlphaFoldDB" id="A0A8J3BI25"/>
<dbReference type="PROSITE" id="PS51755">
    <property type="entry name" value="OMPR_PHOB"/>
    <property type="match status" value="1"/>
</dbReference>
<dbReference type="Pfam" id="PF03704">
    <property type="entry name" value="BTAD"/>
    <property type="match status" value="1"/>
</dbReference>
<proteinExistence type="inferred from homology"/>
<keyword evidence="3 5" id="KW-0238">DNA-binding</keyword>
<keyword evidence="4" id="KW-0804">Transcription</keyword>
<feature type="domain" description="OmpR/PhoB-type" evidence="7">
    <location>
        <begin position="1"/>
        <end position="98"/>
    </location>
</feature>
<dbReference type="Proteomes" id="UP000662200">
    <property type="component" value="Unassembled WGS sequence"/>
</dbReference>
<dbReference type="PANTHER" id="PTHR35807:SF1">
    <property type="entry name" value="TRANSCRIPTIONAL REGULATOR REDD"/>
    <property type="match status" value="1"/>
</dbReference>
<evidence type="ECO:0000256" key="5">
    <source>
        <dbReference type="PROSITE-ProRule" id="PRU01091"/>
    </source>
</evidence>
<evidence type="ECO:0000313" key="8">
    <source>
        <dbReference type="EMBL" id="GGK23777.1"/>
    </source>
</evidence>
<feature type="region of interest" description="Disordered" evidence="6">
    <location>
        <begin position="564"/>
        <end position="600"/>
    </location>
</feature>
<organism evidence="8 9">
    <name type="scientific">Pilimelia terevasa</name>
    <dbReference type="NCBI Taxonomy" id="53372"/>
    <lineage>
        <taxon>Bacteria</taxon>
        <taxon>Bacillati</taxon>
        <taxon>Actinomycetota</taxon>
        <taxon>Actinomycetes</taxon>
        <taxon>Micromonosporales</taxon>
        <taxon>Micromonosporaceae</taxon>
        <taxon>Pilimelia</taxon>
    </lineage>
</organism>
<dbReference type="PANTHER" id="PTHR35807">
    <property type="entry name" value="TRANSCRIPTIONAL REGULATOR REDD-RELATED"/>
    <property type="match status" value="1"/>
</dbReference>
<dbReference type="SMART" id="SM00862">
    <property type="entry name" value="Trans_reg_C"/>
    <property type="match status" value="1"/>
</dbReference>
<dbReference type="GO" id="GO:0003677">
    <property type="term" value="F:DNA binding"/>
    <property type="evidence" value="ECO:0007669"/>
    <property type="project" value="UniProtKB-UniRule"/>
</dbReference>
<evidence type="ECO:0000259" key="7">
    <source>
        <dbReference type="PROSITE" id="PS51755"/>
    </source>
</evidence>
<dbReference type="Pfam" id="PF13191">
    <property type="entry name" value="AAA_16"/>
    <property type="match status" value="1"/>
</dbReference>
<evidence type="ECO:0000313" key="9">
    <source>
        <dbReference type="Proteomes" id="UP000662200"/>
    </source>
</evidence>
<name>A0A8J3BI25_9ACTN</name>
<sequence length="600" mass="63568">MRVTVLGRLSVAGPDGQVVPTDGLPRRARQVLCVLAARHDRPQSKDALADAVWGEELPGNHVAALEHYISLIRRTLQPGRPTAESFIVTRAGGYLFATARADLDLAELRTAVRGADEHAAGTPGRLALRQRILDLAEDLPFGDDEYAEWADGPRAEVRQALLLALCELAGDAVEVDPARALRLAGEAVALDRFAETPYRLAMRAAAGLGRTDDALRWYDRCQQALDEELGVPPSVETAHLRAEIVARRGQGPAARPARPAAAPPRLFLGRRTELELLLADSAPAVVHLVGPIGAGKSALLSELVRRAPERVGLGRGPGAGATDTLRLTWLRSALEGLGAASTARAAVEAAMGAQRGLSVAELTAVADALRAVDRPVLAVDDATDLDADSVTELGWLRDHCPGLRLALAYPYPSALAGRPLANLGADLVLRLEPLTQAELAPVDGGWTATGGVPALVGVVDAPTPVAASVAMHVARVRARALPPSAWEILRLCATVGPLAVGEVRELTALALPEVLSGVDQLVHAHLLTEDLDGRVALRAELIRAAIDAQVSAAHRAHLVERRDAVRARAAGGPVPEARTPVPSRRRRSTPTERWNTNSRR</sequence>
<dbReference type="InterPro" id="IPR036388">
    <property type="entry name" value="WH-like_DNA-bd_sf"/>
</dbReference>
<dbReference type="Pfam" id="PF00486">
    <property type="entry name" value="Trans_reg_C"/>
    <property type="match status" value="1"/>
</dbReference>
<dbReference type="Gene3D" id="1.10.10.10">
    <property type="entry name" value="Winged helix-like DNA-binding domain superfamily/Winged helix DNA-binding domain"/>
    <property type="match status" value="1"/>
</dbReference>
<accession>A0A8J3BI25</accession>
<feature type="DNA-binding region" description="OmpR/PhoB-type" evidence="5">
    <location>
        <begin position="1"/>
        <end position="98"/>
    </location>
</feature>
<dbReference type="SUPFAM" id="SSF52540">
    <property type="entry name" value="P-loop containing nucleoside triphosphate hydrolases"/>
    <property type="match status" value="1"/>
</dbReference>
<dbReference type="InterPro" id="IPR011990">
    <property type="entry name" value="TPR-like_helical_dom_sf"/>
</dbReference>
<evidence type="ECO:0000256" key="3">
    <source>
        <dbReference type="ARBA" id="ARBA00023125"/>
    </source>
</evidence>
<keyword evidence="2" id="KW-0805">Transcription regulation</keyword>
<dbReference type="InterPro" id="IPR005158">
    <property type="entry name" value="BTAD"/>
</dbReference>
<comment type="caution">
    <text evidence="8">The sequence shown here is derived from an EMBL/GenBank/DDBJ whole genome shotgun (WGS) entry which is preliminary data.</text>
</comment>
<dbReference type="EMBL" id="BMQC01000004">
    <property type="protein sequence ID" value="GGK23777.1"/>
    <property type="molecule type" value="Genomic_DNA"/>
</dbReference>
<dbReference type="InterPro" id="IPR001867">
    <property type="entry name" value="OmpR/PhoB-type_DNA-bd"/>
</dbReference>